<dbReference type="InterPro" id="IPR025315">
    <property type="entry name" value="DUF4220"/>
</dbReference>
<dbReference type="STRING" id="4536.A0A0E0HKG0"/>
<dbReference type="AlphaFoldDB" id="A0A0E0HKG0"/>
<keyword evidence="2" id="KW-0472">Membrane</keyword>
<feature type="domain" description="DUF4220" evidence="3">
    <location>
        <begin position="50"/>
        <end position="272"/>
    </location>
</feature>
<keyword evidence="2" id="KW-1133">Transmembrane helix</keyword>
<dbReference type="InterPro" id="IPR007658">
    <property type="entry name" value="DUF594"/>
</dbReference>
<feature type="region of interest" description="Disordered" evidence="1">
    <location>
        <begin position="470"/>
        <end position="515"/>
    </location>
</feature>
<dbReference type="Pfam" id="PF13968">
    <property type="entry name" value="DUF4220"/>
    <property type="match status" value="1"/>
</dbReference>
<evidence type="ECO:0000256" key="1">
    <source>
        <dbReference type="SAM" id="MobiDB-lite"/>
    </source>
</evidence>
<evidence type="ECO:0000259" key="3">
    <source>
        <dbReference type="Pfam" id="PF13968"/>
    </source>
</evidence>
<dbReference type="EnsemblPlants" id="ONIVA06G02430.1">
    <property type="protein sequence ID" value="ONIVA06G02430.1"/>
    <property type="gene ID" value="ONIVA06G02430"/>
</dbReference>
<proteinExistence type="predicted"/>
<organism evidence="4">
    <name type="scientific">Oryza nivara</name>
    <name type="common">Indian wild rice</name>
    <name type="synonym">Oryza sativa f. spontanea</name>
    <dbReference type="NCBI Taxonomy" id="4536"/>
    <lineage>
        <taxon>Eukaryota</taxon>
        <taxon>Viridiplantae</taxon>
        <taxon>Streptophyta</taxon>
        <taxon>Embryophyta</taxon>
        <taxon>Tracheophyta</taxon>
        <taxon>Spermatophyta</taxon>
        <taxon>Magnoliopsida</taxon>
        <taxon>Liliopsida</taxon>
        <taxon>Poales</taxon>
        <taxon>Poaceae</taxon>
        <taxon>BOP clade</taxon>
        <taxon>Oryzoideae</taxon>
        <taxon>Oryzeae</taxon>
        <taxon>Oryzinae</taxon>
        <taxon>Oryza</taxon>
    </lineage>
</organism>
<sequence length="515" mass="59249">MDLSSGVKWWEEWQLRILVLGSLGVQYFLVIFGGMRKFSRIPHCYRFFIWLSYLASDALAIYALATLFNRRNKLQPDNNDNSSRDLEVVWAPILLMHLGGQVFITAYNIEDNELSQYPSTCFASRGHHQLIGGYWQLQFCFSSLVLSNAFEKPLALKASCFNDLISSKDDAQRATATNREQELESFVKEAKDFVRATVGAPASSQGTTEEVPIPPPEQFIVPTKLFMDFSYPYSDRLANLKYFYTLSPKEVVVEIHRGLSKIFDLLYTKNKIWVKHDLDSYRNFNDHMGQWTLERSGCNFCFHMSNTTPSSKHKEIGRTISNYMIHLLFANPEMLMAGSRKNLFTTAYRELEDILQPEEDLHLDDEKKLTLTMIDKVKSKQGRYFIHIAWLLAERLMLLNDGEMWKLIAAMWVEMLCFSARRCRGYLHAKSLGSGMEYLSFVWLMLAHAGMETFPERLHRRQKIHLPEKKPLNLQEEDVAAPSGTSQGSESCKKKETHQGEGDNAPEITEIVVSP</sequence>
<evidence type="ECO:0000313" key="4">
    <source>
        <dbReference type="EnsemblPlants" id="ONIVA06G02430.1"/>
    </source>
</evidence>
<feature type="transmembrane region" description="Helical" evidence="2">
    <location>
        <begin position="47"/>
        <end position="68"/>
    </location>
</feature>
<feature type="transmembrane region" description="Helical" evidence="2">
    <location>
        <begin position="13"/>
        <end position="35"/>
    </location>
</feature>
<dbReference type="HOGENOM" id="CLU_009180_4_0_1"/>
<accession>A0A0E0HKG0</accession>
<dbReference type="OMA" id="KDGERTH"/>
<dbReference type="PANTHER" id="PTHR31325">
    <property type="entry name" value="OS01G0798800 PROTEIN-RELATED"/>
    <property type="match status" value="1"/>
</dbReference>
<name>A0A0E0HKG0_ORYNI</name>
<feature type="compositionally biased region" description="Basic and acidic residues" evidence="1">
    <location>
        <begin position="491"/>
        <end position="501"/>
    </location>
</feature>
<reference evidence="4" key="1">
    <citation type="submission" date="2015-04" db="UniProtKB">
        <authorList>
            <consortium name="EnsemblPlants"/>
        </authorList>
    </citation>
    <scope>IDENTIFICATION</scope>
    <source>
        <strain evidence="4">SL10</strain>
    </source>
</reference>
<dbReference type="eggNOG" id="ENOG502RRPP">
    <property type="taxonomic scope" value="Eukaryota"/>
</dbReference>
<dbReference type="Proteomes" id="UP000006591">
    <property type="component" value="Chromosome 6"/>
</dbReference>
<dbReference type="Gramene" id="ONIVA06G02430.1">
    <property type="protein sequence ID" value="ONIVA06G02430.1"/>
    <property type="gene ID" value="ONIVA06G02430"/>
</dbReference>
<keyword evidence="2" id="KW-0812">Transmembrane</keyword>
<keyword evidence="5" id="KW-1185">Reference proteome</keyword>
<evidence type="ECO:0000313" key="5">
    <source>
        <dbReference type="Proteomes" id="UP000006591"/>
    </source>
</evidence>
<reference evidence="4" key="2">
    <citation type="submission" date="2018-04" db="EMBL/GenBank/DDBJ databases">
        <title>OnivRS2 (Oryza nivara Reference Sequence Version 2).</title>
        <authorList>
            <person name="Zhang J."/>
            <person name="Kudrna D."/>
            <person name="Lee S."/>
            <person name="Talag J."/>
            <person name="Rajasekar S."/>
            <person name="Welchert J."/>
            <person name="Hsing Y.-I."/>
            <person name="Wing R.A."/>
        </authorList>
    </citation>
    <scope>NUCLEOTIDE SEQUENCE [LARGE SCALE GENOMIC DNA]</scope>
    <source>
        <strain evidence="4">SL10</strain>
    </source>
</reference>
<protein>
    <recommendedName>
        <fullName evidence="3">DUF4220 domain-containing protein</fullName>
    </recommendedName>
</protein>
<dbReference type="Pfam" id="PF04578">
    <property type="entry name" value="DUF594"/>
    <property type="match status" value="1"/>
</dbReference>
<evidence type="ECO:0000256" key="2">
    <source>
        <dbReference type="SAM" id="Phobius"/>
    </source>
</evidence>